<feature type="domain" description="YjeF N-terminal" evidence="18">
    <location>
        <begin position="9"/>
        <end position="198"/>
    </location>
</feature>
<dbReference type="CDD" id="cd01171">
    <property type="entry name" value="YXKO-related"/>
    <property type="match status" value="1"/>
</dbReference>
<keyword evidence="8 13" id="KW-0501">Molybdenum cofactor biosynthesis</keyword>
<evidence type="ECO:0000256" key="1">
    <source>
        <dbReference type="ARBA" id="ARBA00005046"/>
    </source>
</evidence>
<comment type="catalytic activity">
    <reaction evidence="15">
        <text>(6R)-NADPHX = (6S)-NADPHX</text>
        <dbReference type="Rhea" id="RHEA:32227"/>
        <dbReference type="ChEBI" id="CHEBI:64076"/>
        <dbReference type="ChEBI" id="CHEBI:64077"/>
        <dbReference type="EC" id="5.1.99.6"/>
    </reaction>
</comment>
<dbReference type="NCBIfam" id="TIGR00196">
    <property type="entry name" value="yjeF_cterm"/>
    <property type="match status" value="1"/>
</dbReference>
<dbReference type="NCBIfam" id="TIGR00197">
    <property type="entry name" value="yjeF_nterm"/>
    <property type="match status" value="1"/>
</dbReference>
<dbReference type="Pfam" id="PF03853">
    <property type="entry name" value="YjeF_N"/>
    <property type="match status" value="1"/>
</dbReference>
<comment type="catalytic activity">
    <reaction evidence="13">
        <text>(8S)-3',8-cyclo-7,8-dihydroguanosine 5'-triphosphate = cyclic pyranopterin phosphate + diphosphate</text>
        <dbReference type="Rhea" id="RHEA:49580"/>
        <dbReference type="ChEBI" id="CHEBI:33019"/>
        <dbReference type="ChEBI" id="CHEBI:59648"/>
        <dbReference type="ChEBI" id="CHEBI:131766"/>
        <dbReference type="EC" id="4.6.1.17"/>
    </reaction>
</comment>
<feature type="region of interest" description="Disordered" evidence="16">
    <location>
        <begin position="429"/>
        <end position="481"/>
    </location>
</feature>
<comment type="similarity">
    <text evidence="15">Belongs to the NnrE/AIBP family.</text>
</comment>
<comment type="subunit">
    <text evidence="13">Homohexamer; trimer of dimers.</text>
</comment>
<evidence type="ECO:0000256" key="13">
    <source>
        <dbReference type="HAMAP-Rule" id="MF_01224"/>
    </source>
</evidence>
<evidence type="ECO:0000256" key="16">
    <source>
        <dbReference type="SAM" id="MobiDB-lite"/>
    </source>
</evidence>
<comment type="caution">
    <text evidence="14">Lacks conserved residue(s) required for the propagation of feature annotation.</text>
</comment>
<feature type="binding site" evidence="15">
    <location>
        <position position="155"/>
    </location>
    <ligand>
        <name>(6S)-NADPHX</name>
        <dbReference type="ChEBI" id="CHEBI:64076"/>
    </ligand>
</feature>
<evidence type="ECO:0000256" key="11">
    <source>
        <dbReference type="ARBA" id="ARBA00048238"/>
    </source>
</evidence>
<comment type="subunit">
    <text evidence="14">Homotetramer.</text>
</comment>
<comment type="catalytic activity">
    <reaction evidence="12 14">
        <text>(6S)-NADPHX + ADP = AMP + phosphate + NADPH + H(+)</text>
        <dbReference type="Rhea" id="RHEA:32235"/>
        <dbReference type="ChEBI" id="CHEBI:15378"/>
        <dbReference type="ChEBI" id="CHEBI:43474"/>
        <dbReference type="ChEBI" id="CHEBI:57783"/>
        <dbReference type="ChEBI" id="CHEBI:64076"/>
        <dbReference type="ChEBI" id="CHEBI:456215"/>
        <dbReference type="ChEBI" id="CHEBI:456216"/>
        <dbReference type="EC" id="4.2.1.136"/>
    </reaction>
</comment>
<evidence type="ECO:0000256" key="9">
    <source>
        <dbReference type="ARBA" id="ARBA00023239"/>
    </source>
</evidence>
<dbReference type="NCBIfam" id="TIGR00581">
    <property type="entry name" value="moaC"/>
    <property type="match status" value="1"/>
</dbReference>
<feature type="binding site" evidence="14">
    <location>
        <position position="408"/>
    </location>
    <ligand>
        <name>(6S)-NADPHX</name>
        <dbReference type="ChEBI" id="CHEBI:64076"/>
    </ligand>
</feature>
<comment type="cofactor">
    <cofactor evidence="15">
        <name>K(+)</name>
        <dbReference type="ChEBI" id="CHEBI:29103"/>
    </cofactor>
    <text evidence="15">Binds 1 potassium ion per subunit.</text>
</comment>
<evidence type="ECO:0000256" key="15">
    <source>
        <dbReference type="HAMAP-Rule" id="MF_01966"/>
    </source>
</evidence>
<dbReference type="SUPFAM" id="SSF55040">
    <property type="entry name" value="Molybdenum cofactor biosynthesis protein C, MoaC"/>
    <property type="match status" value="1"/>
</dbReference>
<evidence type="ECO:0000259" key="18">
    <source>
        <dbReference type="PROSITE" id="PS51385"/>
    </source>
</evidence>
<comment type="function">
    <text evidence="15">Catalyzes the epimerization of the S- and R-forms of NAD(P)HX, a damaged form of NAD(P)H that is a result of enzymatic or heat-dependent hydration. This is a prerequisite for the S-specific NAD(P)H-hydrate dehydratase to allow the repair of both epimers of NAD(P)HX.</text>
</comment>
<keyword evidence="5 14" id="KW-0067">ATP-binding</keyword>
<keyword evidence="7 14" id="KW-0520">NAD</keyword>
<evidence type="ECO:0000256" key="4">
    <source>
        <dbReference type="ARBA" id="ARBA00022741"/>
    </source>
</evidence>
<evidence type="ECO:0000256" key="2">
    <source>
        <dbReference type="ARBA" id="ARBA00006001"/>
    </source>
</evidence>
<evidence type="ECO:0000256" key="12">
    <source>
        <dbReference type="ARBA" id="ARBA00049209"/>
    </source>
</evidence>
<comment type="function">
    <text evidence="14">Catalyzes the dehydration of the S-form of NAD(P)HX at the expense of ADP, which is converted to AMP. Together with NAD(P)HX epimerase, which catalyzes the epimerization of the S- and R-forms, the enzyme allows the repair of both epimers of NAD(P)HX, a damaged form of NAD(P)H that is a result of enzymatic or heat-dependent hydration.</text>
</comment>
<dbReference type="NCBIfam" id="NF008999">
    <property type="entry name" value="PRK12343.1"/>
    <property type="match status" value="1"/>
</dbReference>
<dbReference type="InterPro" id="IPR002820">
    <property type="entry name" value="Mopterin_CF_biosynth-C_dom"/>
</dbReference>
<dbReference type="InterPro" id="IPR029056">
    <property type="entry name" value="Ribokinase-like"/>
</dbReference>
<comment type="cofactor">
    <cofactor evidence="14">
        <name>Mg(2+)</name>
        <dbReference type="ChEBI" id="CHEBI:18420"/>
    </cofactor>
</comment>
<comment type="catalytic activity">
    <reaction evidence="15">
        <text>(6R)-NADHX = (6S)-NADHX</text>
        <dbReference type="Rhea" id="RHEA:32215"/>
        <dbReference type="ChEBI" id="CHEBI:64074"/>
        <dbReference type="ChEBI" id="CHEBI:64075"/>
        <dbReference type="EC" id="5.1.99.6"/>
    </reaction>
</comment>
<dbReference type="RefSeq" id="WP_316967343.1">
    <property type="nucleotide sequence ID" value="NZ_JARFPK010000050.1"/>
</dbReference>
<dbReference type="Pfam" id="PF01967">
    <property type="entry name" value="MoaC"/>
    <property type="match status" value="1"/>
</dbReference>
<evidence type="ECO:0000256" key="14">
    <source>
        <dbReference type="HAMAP-Rule" id="MF_01965"/>
    </source>
</evidence>
<feature type="binding site" evidence="14">
    <location>
        <position position="234"/>
    </location>
    <ligand>
        <name>(6S)-NADPHX</name>
        <dbReference type="ChEBI" id="CHEBI:64076"/>
    </ligand>
</feature>
<dbReference type="PANTHER" id="PTHR12592">
    <property type="entry name" value="ATP-DEPENDENT (S)-NAD(P)H-HYDRATE DEHYDRATASE FAMILY MEMBER"/>
    <property type="match status" value="1"/>
</dbReference>
<dbReference type="InterPro" id="IPR023045">
    <property type="entry name" value="MoaC"/>
</dbReference>
<comment type="pathway">
    <text evidence="1 13">Cofactor biosynthesis; molybdopterin biosynthesis.</text>
</comment>
<comment type="similarity">
    <text evidence="13">Belongs to the MoaC family.</text>
</comment>
<comment type="catalytic activity">
    <reaction evidence="11 14">
        <text>(6S)-NADHX + ADP = AMP + phosphate + NADH + H(+)</text>
        <dbReference type="Rhea" id="RHEA:32223"/>
        <dbReference type="ChEBI" id="CHEBI:15378"/>
        <dbReference type="ChEBI" id="CHEBI:43474"/>
        <dbReference type="ChEBI" id="CHEBI:57945"/>
        <dbReference type="ChEBI" id="CHEBI:64074"/>
        <dbReference type="ChEBI" id="CHEBI:456215"/>
        <dbReference type="ChEBI" id="CHEBI:456216"/>
        <dbReference type="EC" id="4.2.1.136"/>
    </reaction>
</comment>
<sequence>MRTISPELMRAIDANCTYFGLLPLQLMENAGAALAREAKRRAPGRRIAVVAGKGNNGGDGLVAARHLAEFDVTVFLIGRSKDIATEEARRNWAILERLGFDLREVRDSTDLEPLSRYDLILDAIFGTGVKGSVRGLEAAAIDAINASGKPVISVDVPSGIGTDRSVNSDVTVTFHSPKEGIPGEVVVAEIGIPPRAEFYAGPGDLALVTGRAADSHKGQNGRVLVIGGGPYSGAPALSAMAALRAGADLVTVAAPESVSTTIAGYSPNLIVRSLSDDHLSPEDLGLIRGLLPSHDVVVAGMGLGRHPETREALAKIVPECERVVLDADALLPGIPLKGIITPHESEFRRVSSIKLPPGRVQRETLMAFARDMKITVLLKGKVDLITDGETIRGNDTGNPGMTVGGTGDVLAGIAGAFYGRLRQLRRRRSGLRGEGLLPPGNRPHREYTPGHDAMKPKRPLMNDGVEQEGGGPVREDPYHETSRGGMVEITDKPQVARWAVASGVIRLKGSTVESIRKGAVKKGDVLAVARVGAIQAVKETPRQIPMCHPIPITGVDVEFVLLTDRIRATVSVTSFGRTGVEMEALAGAAAALLNVWDMVKYLEKDGTGNYPSTCIEDIRVVEKRKEYV</sequence>
<comment type="function">
    <text evidence="13">Catalyzes the conversion of (8S)-3',8-cyclo-7,8-dihydroguanosine 5'-triphosphate to cyclic pyranopterin monophosphate (cPMP).</text>
</comment>
<protein>
    <recommendedName>
        <fullName evidence="13 14">Multifunctional fusion protein</fullName>
    </recommendedName>
    <domain>
        <recommendedName>
            <fullName evidence="13">Probable cyclic pyranopterin monophosphate synthase</fullName>
            <ecNumber evidence="13">4.6.1.17</ecNumber>
        </recommendedName>
        <alternativeName>
            <fullName evidence="13">Molybdenum cofactor biosynthesis protein C</fullName>
        </alternativeName>
    </domain>
    <domain>
        <recommendedName>
            <fullName evidence="14">ADP-dependent (S)-NAD(P)H-hydrate dehydratase</fullName>
            <ecNumber evidence="14">4.2.1.136</ecNumber>
        </recommendedName>
        <alternativeName>
            <fullName evidence="14">ADP-dependent NAD(P)HX dehydratase</fullName>
        </alternativeName>
    </domain>
    <domain>
        <recommendedName>
            <fullName evidence="15">NAD(P)H-hydrate epimerase</fullName>
            <ecNumber evidence="15">5.1.99.6</ecNumber>
        </recommendedName>
        <alternativeName>
            <fullName evidence="15">NAD(P)HX epimerase</fullName>
        </alternativeName>
    </domain>
</protein>
<keyword evidence="15" id="KW-0630">Potassium</keyword>
<dbReference type="PROSITE" id="PS51385">
    <property type="entry name" value="YJEF_N"/>
    <property type="match status" value="1"/>
</dbReference>
<feature type="binding site" evidence="14">
    <location>
        <position position="302"/>
    </location>
    <ligand>
        <name>(6S)-NADPHX</name>
        <dbReference type="ChEBI" id="CHEBI:64076"/>
    </ligand>
</feature>
<evidence type="ECO:0000256" key="3">
    <source>
        <dbReference type="ARBA" id="ARBA00009524"/>
    </source>
</evidence>
<comment type="similarity">
    <text evidence="14">Belongs to the NnrD/CARKD family.</text>
</comment>
<evidence type="ECO:0000256" key="6">
    <source>
        <dbReference type="ARBA" id="ARBA00022857"/>
    </source>
</evidence>
<organism evidence="19 20">
    <name type="scientific">Candidatus Methanocrinis natronophilus</name>
    <dbReference type="NCBI Taxonomy" id="3033396"/>
    <lineage>
        <taxon>Archaea</taxon>
        <taxon>Methanobacteriati</taxon>
        <taxon>Methanobacteriota</taxon>
        <taxon>Stenosarchaea group</taxon>
        <taxon>Methanomicrobia</taxon>
        <taxon>Methanotrichales</taxon>
        <taxon>Methanotrichaceae</taxon>
        <taxon>Methanocrinis</taxon>
    </lineage>
</organism>
<evidence type="ECO:0000256" key="5">
    <source>
        <dbReference type="ARBA" id="ARBA00022840"/>
    </source>
</evidence>
<feature type="binding site" evidence="15">
    <location>
        <begin position="55"/>
        <end position="59"/>
    </location>
    <ligand>
        <name>(6S)-NADPHX</name>
        <dbReference type="ChEBI" id="CHEBI:64076"/>
    </ligand>
</feature>
<feature type="compositionally biased region" description="Basic and acidic residues" evidence="16">
    <location>
        <begin position="443"/>
        <end position="455"/>
    </location>
</feature>
<feature type="binding site" evidence="15">
    <location>
        <position position="158"/>
    </location>
    <ligand>
        <name>K(+)</name>
        <dbReference type="ChEBI" id="CHEBI:29103"/>
    </ligand>
</feature>
<name>A0ABT5XA82_9EURY</name>
<dbReference type="InterPro" id="IPR000631">
    <property type="entry name" value="CARKD"/>
</dbReference>
<dbReference type="Gene3D" id="3.40.1190.20">
    <property type="match status" value="1"/>
</dbReference>
<keyword evidence="6 14" id="KW-0521">NADP</keyword>
<dbReference type="InterPro" id="IPR036652">
    <property type="entry name" value="YjeF_N_dom_sf"/>
</dbReference>
<dbReference type="EMBL" id="JARFPK010000050">
    <property type="protein sequence ID" value="MDF0591615.1"/>
    <property type="molecule type" value="Genomic_DNA"/>
</dbReference>
<comment type="function">
    <text evidence="10">Bifunctional enzyme that catalyzes the epimerization of the S- and R-forms of NAD(P)HX and the dehydration of the S-form of NAD(P)HX at the expense of ADP, which is converted to AMP. This allows the repair of both epimers of NAD(P)HX, a damaged form of NAD(P)H that is a result of enzymatic or heat-dependent hydration.</text>
</comment>
<feature type="binding site" evidence="14">
    <location>
        <position position="407"/>
    </location>
    <ligand>
        <name>AMP</name>
        <dbReference type="ChEBI" id="CHEBI:456215"/>
    </ligand>
</feature>
<dbReference type="PROSITE" id="PS51383">
    <property type="entry name" value="YJEF_C_3"/>
    <property type="match status" value="1"/>
</dbReference>
<dbReference type="HAMAP" id="MF_01966">
    <property type="entry name" value="NADHX_epimerase"/>
    <property type="match status" value="1"/>
</dbReference>
<dbReference type="SUPFAM" id="SSF53613">
    <property type="entry name" value="Ribokinase-like"/>
    <property type="match status" value="1"/>
</dbReference>
<evidence type="ECO:0000256" key="10">
    <source>
        <dbReference type="ARBA" id="ARBA00025153"/>
    </source>
</evidence>
<gene>
    <name evidence="13 19" type="primary">moaC</name>
    <name evidence="14" type="synonym">nnrD</name>
    <name evidence="15" type="synonym">nnrE</name>
    <name evidence="19" type="ORF">P0O15_10640</name>
</gene>
<evidence type="ECO:0000313" key="19">
    <source>
        <dbReference type="EMBL" id="MDF0591615.1"/>
    </source>
</evidence>
<accession>A0ABT5XA82</accession>
<dbReference type="Gene3D" id="3.30.70.640">
    <property type="entry name" value="Molybdopterin cofactor biosynthesis C (MoaC) domain"/>
    <property type="match status" value="1"/>
</dbReference>
<dbReference type="InterPro" id="IPR004443">
    <property type="entry name" value="YjeF_N_dom"/>
</dbReference>
<dbReference type="EC" id="5.1.99.6" evidence="15"/>
<dbReference type="PANTHER" id="PTHR12592:SF0">
    <property type="entry name" value="ATP-DEPENDENT (S)-NAD(P)H-HYDRATE DEHYDRATASE"/>
    <property type="match status" value="1"/>
</dbReference>
<keyword evidence="15" id="KW-0479">Metal-binding</keyword>
<evidence type="ECO:0000256" key="7">
    <source>
        <dbReference type="ARBA" id="ARBA00023027"/>
    </source>
</evidence>
<feature type="binding site" evidence="14">
    <location>
        <position position="343"/>
    </location>
    <ligand>
        <name>(6S)-NADPHX</name>
        <dbReference type="ChEBI" id="CHEBI:64076"/>
    </ligand>
</feature>
<feature type="binding site" evidence="15">
    <location>
        <begin position="126"/>
        <end position="132"/>
    </location>
    <ligand>
        <name>(6S)-NADPHX</name>
        <dbReference type="ChEBI" id="CHEBI:64076"/>
    </ligand>
</feature>
<comment type="caution">
    <text evidence="19">The sequence shown here is derived from an EMBL/GenBank/DDBJ whole genome shotgun (WGS) entry which is preliminary data.</text>
</comment>
<keyword evidence="15" id="KW-0413">Isomerase</keyword>
<keyword evidence="20" id="KW-1185">Reference proteome</keyword>
<dbReference type="EC" id="4.2.1.136" evidence="14"/>
<dbReference type="InterPro" id="IPR036522">
    <property type="entry name" value="MoaC_sf"/>
</dbReference>
<evidence type="ECO:0000256" key="8">
    <source>
        <dbReference type="ARBA" id="ARBA00023150"/>
    </source>
</evidence>
<feature type="binding site" evidence="13">
    <location>
        <begin position="546"/>
        <end position="548"/>
    </location>
    <ligand>
        <name>substrate</name>
    </ligand>
</feature>
<evidence type="ECO:0000259" key="17">
    <source>
        <dbReference type="PROSITE" id="PS51383"/>
    </source>
</evidence>
<feature type="binding site" evidence="13">
    <location>
        <begin position="582"/>
        <end position="583"/>
    </location>
    <ligand>
        <name>substrate</name>
    </ligand>
</feature>
<comment type="similarity">
    <text evidence="3">In the C-terminal section; belongs to the NnrD/CARKD family.</text>
</comment>
<feature type="binding site" evidence="15">
    <location>
        <position position="122"/>
    </location>
    <ligand>
        <name>K(+)</name>
        <dbReference type="ChEBI" id="CHEBI:29103"/>
    </ligand>
</feature>
<evidence type="ECO:0000313" key="20">
    <source>
        <dbReference type="Proteomes" id="UP001220010"/>
    </source>
</evidence>
<dbReference type="HAMAP" id="MF_01965">
    <property type="entry name" value="NADHX_dehydratase"/>
    <property type="match status" value="1"/>
</dbReference>
<feature type="active site" evidence="13">
    <location>
        <position position="597"/>
    </location>
</feature>
<dbReference type="Gene3D" id="3.40.50.10260">
    <property type="entry name" value="YjeF N-terminal domain"/>
    <property type="match status" value="1"/>
</dbReference>
<reference evidence="19 20" key="1">
    <citation type="submission" date="2023-03" db="EMBL/GenBank/DDBJ databases">
        <title>WGS of Methanotrichaceae archaeon Mx.</title>
        <authorList>
            <person name="Sorokin D.Y."/>
            <person name="Merkel A.Y."/>
        </authorList>
    </citation>
    <scope>NUCLEOTIDE SEQUENCE [LARGE SCALE GENOMIC DNA]</scope>
    <source>
        <strain evidence="19 20">Mx</strain>
    </source>
</reference>
<dbReference type="GO" id="GO:0061799">
    <property type="term" value="F:cyclic pyranopterin monophosphate synthase activity"/>
    <property type="evidence" value="ECO:0007669"/>
    <property type="project" value="UniProtKB-EC"/>
</dbReference>
<proteinExistence type="inferred from homology"/>
<dbReference type="SUPFAM" id="SSF64153">
    <property type="entry name" value="YjeF N-terminal domain-like"/>
    <property type="match status" value="1"/>
</dbReference>
<dbReference type="InterPro" id="IPR023047">
    <property type="entry name" value="Mo_CF_biosynth-C_arc"/>
</dbReference>
<dbReference type="EC" id="4.6.1.17" evidence="13"/>
<comment type="similarity">
    <text evidence="2">In the N-terminal section; belongs to the NnrE/AIBP family.</text>
</comment>
<feature type="binding site" evidence="15">
    <location>
        <position position="56"/>
    </location>
    <ligand>
        <name>K(+)</name>
        <dbReference type="ChEBI" id="CHEBI:29103"/>
    </ligand>
</feature>
<dbReference type="HAMAP" id="MF_01224_A">
    <property type="entry name" value="MoaC_A"/>
    <property type="match status" value="1"/>
</dbReference>
<keyword evidence="4 14" id="KW-0547">Nucleotide-binding</keyword>
<feature type="domain" description="YjeF C-terminal" evidence="17">
    <location>
        <begin position="200"/>
        <end position="453"/>
    </location>
</feature>
<dbReference type="Proteomes" id="UP001220010">
    <property type="component" value="Unassembled WGS sequence"/>
</dbReference>
<keyword evidence="9 14" id="KW-0456">Lyase</keyword>
<dbReference type="Pfam" id="PF01256">
    <property type="entry name" value="Carb_kinase"/>
    <property type="match status" value="1"/>
</dbReference>
<dbReference type="CDD" id="cd01419">
    <property type="entry name" value="MoaC_A"/>
    <property type="match status" value="1"/>
</dbReference>